<evidence type="ECO:0000313" key="5">
    <source>
        <dbReference type="Proteomes" id="UP000255316"/>
    </source>
</evidence>
<dbReference type="InterPro" id="IPR043736">
    <property type="entry name" value="DUF5681"/>
</dbReference>
<evidence type="ECO:0000313" key="4">
    <source>
        <dbReference type="Proteomes" id="UP000054854"/>
    </source>
</evidence>
<proteinExistence type="predicted"/>
<feature type="domain" description="DUF5681" evidence="1">
    <location>
        <begin position="3"/>
        <end position="62"/>
    </location>
</feature>
<protein>
    <recommendedName>
        <fullName evidence="1">DUF5681 domain-containing protein</fullName>
    </recommendedName>
</protein>
<sequence>MAKFKPGESGNPRGKKAGILNKRTELIKAFETHAGALINKTIDLALSGDTIALRLCIERLVPKAVNKAATVFIPDLSMTETTKIIPELLKSLSGQEISVSDMKNLMDIFIAHDDEVAAKNKKHEKLEITTKNPIEAAKIYQQIMMRKI</sequence>
<accession>A0A378IPS0</accession>
<dbReference type="EMBL" id="LNXX01000033">
    <property type="protein sequence ID" value="KTC84336.1"/>
    <property type="molecule type" value="Genomic_DNA"/>
</dbReference>
<gene>
    <name evidence="2" type="ORF">Lcin_1899</name>
    <name evidence="3" type="ORF">NCTC12438_00606</name>
</gene>
<dbReference type="Proteomes" id="UP000255316">
    <property type="component" value="Unassembled WGS sequence"/>
</dbReference>
<evidence type="ECO:0000259" key="1">
    <source>
        <dbReference type="Pfam" id="PF18932"/>
    </source>
</evidence>
<reference evidence="3 5" key="2">
    <citation type="submission" date="2018-06" db="EMBL/GenBank/DDBJ databases">
        <authorList>
            <consortium name="Pathogen Informatics"/>
            <person name="Doyle S."/>
        </authorList>
    </citation>
    <scope>NUCLEOTIDE SEQUENCE [LARGE SCALE GENOMIC DNA]</scope>
    <source>
        <strain evidence="3 5">NCTC12438</strain>
    </source>
</reference>
<organism evidence="3 5">
    <name type="scientific">Legionella cincinnatiensis</name>
    <dbReference type="NCBI Taxonomy" id="28085"/>
    <lineage>
        <taxon>Bacteria</taxon>
        <taxon>Pseudomonadati</taxon>
        <taxon>Pseudomonadota</taxon>
        <taxon>Gammaproteobacteria</taxon>
        <taxon>Legionellales</taxon>
        <taxon>Legionellaceae</taxon>
        <taxon>Legionella</taxon>
    </lineage>
</organism>
<dbReference type="EMBL" id="UGNX01000001">
    <property type="protein sequence ID" value="STX34014.1"/>
    <property type="molecule type" value="Genomic_DNA"/>
</dbReference>
<evidence type="ECO:0000313" key="2">
    <source>
        <dbReference type="EMBL" id="KTC84336.1"/>
    </source>
</evidence>
<dbReference type="OrthoDB" id="4774002at2"/>
<reference evidence="2 4" key="1">
    <citation type="submission" date="2015-11" db="EMBL/GenBank/DDBJ databases">
        <title>Genomic analysis of 38 Legionella species identifies large and diverse effector repertoires.</title>
        <authorList>
            <person name="Burstein D."/>
            <person name="Amaro F."/>
            <person name="Zusman T."/>
            <person name="Lifshitz Z."/>
            <person name="Cohen O."/>
            <person name="Gilbert J.A."/>
            <person name="Pupko T."/>
            <person name="Shuman H.A."/>
            <person name="Segal G."/>
        </authorList>
    </citation>
    <scope>NUCLEOTIDE SEQUENCE [LARGE SCALE GENOMIC DNA]</scope>
    <source>
        <strain evidence="2 4">CDC#72-OH-14</strain>
    </source>
</reference>
<dbReference type="Proteomes" id="UP000054854">
    <property type="component" value="Unassembled WGS sequence"/>
</dbReference>
<evidence type="ECO:0000313" key="3">
    <source>
        <dbReference type="EMBL" id="STX34014.1"/>
    </source>
</evidence>
<dbReference type="STRING" id="28085.Lcin_1899"/>
<dbReference type="Pfam" id="PF18932">
    <property type="entry name" value="DUF5681"/>
    <property type="match status" value="1"/>
</dbReference>
<dbReference type="AlphaFoldDB" id="A0A378IPS0"/>
<keyword evidence="4" id="KW-1185">Reference proteome</keyword>
<dbReference type="RefSeq" id="WP_058465071.1">
    <property type="nucleotide sequence ID" value="NZ_CAAAHQ010000032.1"/>
</dbReference>
<name>A0A378IPS0_9GAMM</name>